<dbReference type="InterPro" id="IPR036390">
    <property type="entry name" value="WH_DNA-bd_sf"/>
</dbReference>
<dbReference type="Proteomes" id="UP000654345">
    <property type="component" value="Unassembled WGS sequence"/>
</dbReference>
<evidence type="ECO:0000313" key="4">
    <source>
        <dbReference type="Proteomes" id="UP000654345"/>
    </source>
</evidence>
<dbReference type="PANTHER" id="PTHR39515:SF2">
    <property type="entry name" value="HTH-TYPE TRANSCRIPTIONAL REGULATOR RV0880"/>
    <property type="match status" value="1"/>
</dbReference>
<keyword evidence="4" id="KW-1185">Reference proteome</keyword>
<dbReference type="RefSeq" id="WP_201375594.1">
    <property type="nucleotide sequence ID" value="NZ_BNJG01000003.1"/>
</dbReference>
<dbReference type="Gene3D" id="1.10.10.10">
    <property type="entry name" value="Winged helix-like DNA-binding domain superfamily/Winged helix DNA-binding domain"/>
    <property type="match status" value="1"/>
</dbReference>
<dbReference type="PRINTS" id="PR00598">
    <property type="entry name" value="HTHMARR"/>
</dbReference>
<dbReference type="SMART" id="SM00347">
    <property type="entry name" value="HTH_MARR"/>
    <property type="match status" value="1"/>
</dbReference>
<feature type="domain" description="HTH marR-type" evidence="2">
    <location>
        <begin position="1"/>
        <end position="140"/>
    </location>
</feature>
<feature type="compositionally biased region" description="Basic and acidic residues" evidence="1">
    <location>
        <begin position="162"/>
        <end position="171"/>
    </location>
</feature>
<reference evidence="3 4" key="1">
    <citation type="journal article" date="2021" name="Int. J. Syst. Evol. Microbiol.">
        <title>Reticulibacter mediterranei gen. nov., sp. nov., within the new family Reticulibacteraceae fam. nov., and Ktedonospora formicarum gen. nov., sp. nov., Ktedonobacter robiniae sp. nov., Dictyobacter formicarum sp. nov. and Dictyobacter arantiisoli sp. nov., belonging to the class Ktedonobacteria.</title>
        <authorList>
            <person name="Yabe S."/>
            <person name="Zheng Y."/>
            <person name="Wang C.M."/>
            <person name="Sakai Y."/>
            <person name="Abe K."/>
            <person name="Yokota A."/>
            <person name="Donadio S."/>
            <person name="Cavaletti L."/>
            <person name="Monciardini P."/>
        </authorList>
    </citation>
    <scope>NUCLEOTIDE SEQUENCE [LARGE SCALE GENOMIC DNA]</scope>
    <source>
        <strain evidence="3 4">SOSP1-30</strain>
    </source>
</reference>
<dbReference type="PANTHER" id="PTHR39515">
    <property type="entry name" value="CONSERVED PROTEIN"/>
    <property type="match status" value="1"/>
</dbReference>
<comment type="caution">
    <text evidence="3">The sequence shown here is derived from an EMBL/GenBank/DDBJ whole genome shotgun (WGS) entry which is preliminary data.</text>
</comment>
<dbReference type="InterPro" id="IPR000835">
    <property type="entry name" value="HTH_MarR-typ"/>
</dbReference>
<dbReference type="EMBL" id="BNJG01000003">
    <property type="protein sequence ID" value="GHO59404.1"/>
    <property type="molecule type" value="Genomic_DNA"/>
</dbReference>
<feature type="region of interest" description="Disordered" evidence="1">
    <location>
        <begin position="151"/>
        <end position="171"/>
    </location>
</feature>
<accession>A0ABQ3V2L5</accession>
<evidence type="ECO:0000313" key="3">
    <source>
        <dbReference type="EMBL" id="GHO59404.1"/>
    </source>
</evidence>
<evidence type="ECO:0000259" key="2">
    <source>
        <dbReference type="PROSITE" id="PS50995"/>
    </source>
</evidence>
<dbReference type="InterPro" id="IPR036388">
    <property type="entry name" value="WH-like_DNA-bd_sf"/>
</dbReference>
<protein>
    <recommendedName>
        <fullName evidence="2">HTH marR-type domain-containing protein</fullName>
    </recommendedName>
</protein>
<gene>
    <name evidence="3" type="ORF">KSB_78790</name>
</gene>
<dbReference type="Pfam" id="PF01047">
    <property type="entry name" value="MarR"/>
    <property type="match status" value="1"/>
</dbReference>
<name>A0ABQ3V2L5_9CHLR</name>
<evidence type="ECO:0000256" key="1">
    <source>
        <dbReference type="SAM" id="MobiDB-lite"/>
    </source>
</evidence>
<proteinExistence type="predicted"/>
<organism evidence="3 4">
    <name type="scientific">Ktedonobacter robiniae</name>
    <dbReference type="NCBI Taxonomy" id="2778365"/>
    <lineage>
        <taxon>Bacteria</taxon>
        <taxon>Bacillati</taxon>
        <taxon>Chloroflexota</taxon>
        <taxon>Ktedonobacteria</taxon>
        <taxon>Ktedonobacterales</taxon>
        <taxon>Ktedonobacteraceae</taxon>
        <taxon>Ktedonobacter</taxon>
    </lineage>
</organism>
<sequence length="171" mass="19057">MGDHFSDADLNVSDLTTIIEEFTTIFIRLPSVERLSFTTLSVLHTLSRKGSMRLTELTATEQMTQPAITQMVRRLEHDGLVKRRADPRDARAVLLQLTTRGAQIIEVRHAARVKQLTSLLDQLPQEERGAIAAALPALAHTIELGRKAELPLHPLPSASGEQHTERAKEKE</sequence>
<dbReference type="SUPFAM" id="SSF46785">
    <property type="entry name" value="Winged helix' DNA-binding domain"/>
    <property type="match status" value="1"/>
</dbReference>
<dbReference type="InterPro" id="IPR052526">
    <property type="entry name" value="HTH-type_Bedaq_tolerance"/>
</dbReference>
<dbReference type="PROSITE" id="PS50995">
    <property type="entry name" value="HTH_MARR_2"/>
    <property type="match status" value="1"/>
</dbReference>